<dbReference type="InterPro" id="IPR014284">
    <property type="entry name" value="RNA_pol_sigma-70_dom"/>
</dbReference>
<organism evidence="7 8">
    <name type="scientific">Engelhardtia mirabilis</name>
    <dbReference type="NCBI Taxonomy" id="2528011"/>
    <lineage>
        <taxon>Bacteria</taxon>
        <taxon>Pseudomonadati</taxon>
        <taxon>Planctomycetota</taxon>
        <taxon>Planctomycetia</taxon>
        <taxon>Planctomycetia incertae sedis</taxon>
        <taxon>Engelhardtia</taxon>
    </lineage>
</organism>
<dbReference type="InterPro" id="IPR039425">
    <property type="entry name" value="RNA_pol_sigma-70-like"/>
</dbReference>
<evidence type="ECO:0000256" key="2">
    <source>
        <dbReference type="ARBA" id="ARBA00023015"/>
    </source>
</evidence>
<keyword evidence="3" id="KW-0731">Sigma factor</keyword>
<evidence type="ECO:0000256" key="4">
    <source>
        <dbReference type="ARBA" id="ARBA00023163"/>
    </source>
</evidence>
<dbReference type="GO" id="GO:0006352">
    <property type="term" value="P:DNA-templated transcription initiation"/>
    <property type="evidence" value="ECO:0007669"/>
    <property type="project" value="InterPro"/>
</dbReference>
<dbReference type="InterPro" id="IPR007627">
    <property type="entry name" value="RNA_pol_sigma70_r2"/>
</dbReference>
<evidence type="ECO:0000256" key="5">
    <source>
        <dbReference type="SAM" id="Coils"/>
    </source>
</evidence>
<name>A0A518BSE7_9BACT</name>
<protein>
    <submittedName>
        <fullName evidence="7">RNA polymerase sigma factor CnrH</fullName>
    </submittedName>
</protein>
<dbReference type="SUPFAM" id="SSF88659">
    <property type="entry name" value="Sigma3 and sigma4 domains of RNA polymerase sigma factors"/>
    <property type="match status" value="1"/>
</dbReference>
<keyword evidence="5" id="KW-0175">Coiled coil</keyword>
<dbReference type="Pfam" id="PF04542">
    <property type="entry name" value="Sigma70_r2"/>
    <property type="match status" value="1"/>
</dbReference>
<dbReference type="Proteomes" id="UP000316921">
    <property type="component" value="Chromosome"/>
</dbReference>
<dbReference type="AlphaFoldDB" id="A0A518BSE7"/>
<keyword evidence="8" id="KW-1185">Reference proteome</keyword>
<dbReference type="PANTHER" id="PTHR43133">
    <property type="entry name" value="RNA POLYMERASE ECF-TYPE SIGMA FACTO"/>
    <property type="match status" value="1"/>
</dbReference>
<dbReference type="Gene3D" id="1.10.1740.10">
    <property type="match status" value="1"/>
</dbReference>
<dbReference type="EMBL" id="CP036287">
    <property type="protein sequence ID" value="QDU69888.1"/>
    <property type="molecule type" value="Genomic_DNA"/>
</dbReference>
<comment type="similarity">
    <text evidence="1">Belongs to the sigma-70 factor family. ECF subfamily.</text>
</comment>
<dbReference type="GO" id="GO:0016987">
    <property type="term" value="F:sigma factor activity"/>
    <property type="evidence" value="ECO:0007669"/>
    <property type="project" value="UniProtKB-KW"/>
</dbReference>
<dbReference type="InterPro" id="IPR013325">
    <property type="entry name" value="RNA_pol_sigma_r2"/>
</dbReference>
<evidence type="ECO:0000313" key="7">
    <source>
        <dbReference type="EMBL" id="QDU69888.1"/>
    </source>
</evidence>
<dbReference type="InterPro" id="IPR013324">
    <property type="entry name" value="RNA_pol_sigma_r3/r4-like"/>
</dbReference>
<proteinExistence type="inferred from homology"/>
<dbReference type="SUPFAM" id="SSF88946">
    <property type="entry name" value="Sigma2 domain of RNA polymerase sigma factors"/>
    <property type="match status" value="1"/>
</dbReference>
<dbReference type="KEGG" id="pbap:Pla133_50110"/>
<sequence length="207" mass="23099">MGTDPLDPRAARDARTQVDLVREAQADRGDALAQLVERHYAAVLAMVRRRLGPQLRRFHESGDVVQEALVQAVRTFDRYDLEDEDAFLRWISTVVENRIRDLAKFHQAQRRGSGAERRLGSIDVGGAIQPAQDSAAGPATRAELDDRDERVRAALERLDERSRRLVEARTEGRAWTAIAGDLGYPSDAAARMAYSRALIALTRNLPS</sequence>
<gene>
    <name evidence="7" type="primary">cnrH</name>
    <name evidence="7" type="ORF">Pla133_50110</name>
</gene>
<keyword evidence="2" id="KW-0805">Transcription regulation</keyword>
<reference evidence="7 8" key="1">
    <citation type="submission" date="2019-02" db="EMBL/GenBank/DDBJ databases">
        <title>Deep-cultivation of Planctomycetes and their phenomic and genomic characterization uncovers novel biology.</title>
        <authorList>
            <person name="Wiegand S."/>
            <person name="Jogler M."/>
            <person name="Boedeker C."/>
            <person name="Pinto D."/>
            <person name="Vollmers J."/>
            <person name="Rivas-Marin E."/>
            <person name="Kohn T."/>
            <person name="Peeters S.H."/>
            <person name="Heuer A."/>
            <person name="Rast P."/>
            <person name="Oberbeckmann S."/>
            <person name="Bunk B."/>
            <person name="Jeske O."/>
            <person name="Meyerdierks A."/>
            <person name="Storesund J.E."/>
            <person name="Kallscheuer N."/>
            <person name="Luecker S."/>
            <person name="Lage O.M."/>
            <person name="Pohl T."/>
            <person name="Merkel B.J."/>
            <person name="Hornburger P."/>
            <person name="Mueller R.-W."/>
            <person name="Bruemmer F."/>
            <person name="Labrenz M."/>
            <person name="Spormann A.M."/>
            <person name="Op den Camp H."/>
            <person name="Overmann J."/>
            <person name="Amann R."/>
            <person name="Jetten M.S.M."/>
            <person name="Mascher T."/>
            <person name="Medema M.H."/>
            <person name="Devos D.P."/>
            <person name="Kaster A.-K."/>
            <person name="Ovreas L."/>
            <person name="Rohde M."/>
            <person name="Galperin M.Y."/>
            <person name="Jogler C."/>
        </authorList>
    </citation>
    <scope>NUCLEOTIDE SEQUENCE [LARGE SCALE GENOMIC DNA]</scope>
    <source>
        <strain evidence="7 8">Pla133</strain>
    </source>
</reference>
<feature type="coiled-coil region" evidence="5">
    <location>
        <begin position="141"/>
        <end position="171"/>
    </location>
</feature>
<dbReference type="Gene3D" id="1.10.10.10">
    <property type="entry name" value="Winged helix-like DNA-binding domain superfamily/Winged helix DNA-binding domain"/>
    <property type="match status" value="1"/>
</dbReference>
<feature type="domain" description="RNA polymerase sigma-70 region 2" evidence="6">
    <location>
        <begin position="35"/>
        <end position="104"/>
    </location>
</feature>
<evidence type="ECO:0000256" key="1">
    <source>
        <dbReference type="ARBA" id="ARBA00010641"/>
    </source>
</evidence>
<dbReference type="PANTHER" id="PTHR43133:SF51">
    <property type="entry name" value="RNA POLYMERASE SIGMA FACTOR"/>
    <property type="match status" value="1"/>
</dbReference>
<dbReference type="NCBIfam" id="TIGR02937">
    <property type="entry name" value="sigma70-ECF"/>
    <property type="match status" value="1"/>
</dbReference>
<evidence type="ECO:0000259" key="6">
    <source>
        <dbReference type="Pfam" id="PF04542"/>
    </source>
</evidence>
<evidence type="ECO:0000313" key="8">
    <source>
        <dbReference type="Proteomes" id="UP000316921"/>
    </source>
</evidence>
<accession>A0A518BSE7</accession>
<evidence type="ECO:0000256" key="3">
    <source>
        <dbReference type="ARBA" id="ARBA00023082"/>
    </source>
</evidence>
<keyword evidence="4" id="KW-0804">Transcription</keyword>
<dbReference type="RefSeq" id="WP_145070214.1">
    <property type="nucleotide sequence ID" value="NZ_CP036287.1"/>
</dbReference>
<dbReference type="InterPro" id="IPR036388">
    <property type="entry name" value="WH-like_DNA-bd_sf"/>
</dbReference>